<evidence type="ECO:0000313" key="1">
    <source>
        <dbReference type="EMBL" id="AMP11994.1"/>
    </source>
</evidence>
<protein>
    <submittedName>
        <fullName evidence="1">Uncharacterized protein</fullName>
    </submittedName>
</protein>
<dbReference type="Proteomes" id="UP000071778">
    <property type="component" value="Chromosome"/>
</dbReference>
<proteinExistence type="predicted"/>
<evidence type="ECO:0000313" key="2">
    <source>
        <dbReference type="Proteomes" id="UP000071778"/>
    </source>
</evidence>
<dbReference type="AlphaFoldDB" id="A0A127QPT4"/>
<gene>
    <name evidence="1" type="ORF">CAter282_4334</name>
</gene>
<accession>A0A127QPT4</accession>
<keyword evidence="2" id="KW-1185">Reference proteome</keyword>
<organism evidence="1 2">
    <name type="scientific">Collimonas arenae</name>
    <dbReference type="NCBI Taxonomy" id="279058"/>
    <lineage>
        <taxon>Bacteria</taxon>
        <taxon>Pseudomonadati</taxon>
        <taxon>Pseudomonadota</taxon>
        <taxon>Betaproteobacteria</taxon>
        <taxon>Burkholderiales</taxon>
        <taxon>Oxalobacteraceae</taxon>
        <taxon>Collimonas</taxon>
    </lineage>
</organism>
<dbReference type="PATRIC" id="fig|279058.18.peg.4270"/>
<reference evidence="1 2" key="1">
    <citation type="submission" date="2015-11" db="EMBL/GenBank/DDBJ databases">
        <title>Exploring the genomic traits of fungus-feeding bacterial genus Collimonas.</title>
        <authorList>
            <person name="Song C."/>
            <person name="Schmidt R."/>
            <person name="de Jager V."/>
            <person name="Krzyzanowska D."/>
            <person name="Jongedijk E."/>
            <person name="Cankar K."/>
            <person name="Beekwilder J."/>
            <person name="van Veen A."/>
            <person name="de Boer W."/>
            <person name="van Veen J.A."/>
            <person name="Garbeva P."/>
        </authorList>
    </citation>
    <scope>NUCLEOTIDE SEQUENCE [LARGE SCALE GENOMIC DNA]</scope>
    <source>
        <strain evidence="1 2">Ter282</strain>
    </source>
</reference>
<name>A0A127QPT4_9BURK</name>
<sequence>MCSQYIAFNFVANFIQRGHIFLLTDIVHIISKVVFILSADDAVLTQFSISKY</sequence>
<dbReference type="EMBL" id="CP013235">
    <property type="protein sequence ID" value="AMP11994.1"/>
    <property type="molecule type" value="Genomic_DNA"/>
</dbReference>